<dbReference type="InterPro" id="IPR022385">
    <property type="entry name" value="Rhs_assc_core"/>
</dbReference>
<dbReference type="EMBL" id="JAALDL010000003">
    <property type="protein sequence ID" value="NGN97100.1"/>
    <property type="molecule type" value="Genomic_DNA"/>
</dbReference>
<feature type="domain" description="Teneurin-like YD-shell" evidence="3">
    <location>
        <begin position="579"/>
        <end position="708"/>
    </location>
</feature>
<dbReference type="InterPro" id="IPR056823">
    <property type="entry name" value="TEN-like_YD-shell"/>
</dbReference>
<dbReference type="NCBIfam" id="TIGR01643">
    <property type="entry name" value="YD_repeat_2x"/>
    <property type="match status" value="4"/>
</dbReference>
<evidence type="ECO:0000313" key="4">
    <source>
        <dbReference type="EMBL" id="NGN97100.1"/>
    </source>
</evidence>
<dbReference type="Gene3D" id="2.180.10.10">
    <property type="entry name" value="RHS repeat-associated core"/>
    <property type="match status" value="2"/>
</dbReference>
<dbReference type="RefSeq" id="WP_165012129.1">
    <property type="nucleotide sequence ID" value="NZ_JAALDL010000003.1"/>
</dbReference>
<dbReference type="Pfam" id="PF25023">
    <property type="entry name" value="TEN_YD-shell"/>
    <property type="match status" value="2"/>
</dbReference>
<evidence type="ECO:0000313" key="5">
    <source>
        <dbReference type="Proteomes" id="UP000473008"/>
    </source>
</evidence>
<dbReference type="AlphaFoldDB" id="A0A6M1RAI7"/>
<sequence>MWAIFLTVLLIVILMLQSCNLDFSPPNSWLGGGGSGSETGSGEAGSGGGDSDGGDDNNNDDCGAPVWHVDVRNLNLVVRDTPFWLSSPNGYGVEFSLTYNVLANEDKNSVVGSRWSYKYGNQITETEDGNVALTLANGRIDLYEKGDDGKYRISDNIQLESEIQNTFEIEKTDLGYRIIKPNGYYSLYQYKIDETFRLTERGGPNGLISRSHFSNGQLTAVEDSLGRRTHFSYSNSKIISVTGPYGRSANMTYDVDGNLTSITDMEGYTADIGYDDRGYIEYIENALGKTSFYIEIGDENAIRDTVYPAPGEELGKSIRLTITDPENNKSEYFYNSANGNTYYTAPEHYKPYLGPDNNNYNFDVPKVTYSYKRYSDSYSRISKIDYQDDTWIRFNYGDNKYLSTKEYSDGRTEKYTWNDNGLLSSKTNTSGVETTYEYDENENILSVSNGLITETFRYDDKGQVISWDNGSGLTTTFEYNDDGNPKKISSSDGEVAEYQYDLSGYLVGLSKNGESITTLTRDSLGRVVTATDYIGYSTHFTYNDIDTVTSVRYPGDRVVEYEFGACPRLLQSKTLPMGRQTQYGYDNNKNLTEVRRADDSEINLGRDKSGRLTSLTDANQNTTKFEYSDTGKLLKKTYADGSQLEMSYRQGRVQKIVNARGIEKRLTYNDLGQLVNIDYSDDTPPVSYTYDVFGRIETATDQFGTTTYSFTNDGYLSGIDGPLAQDNIEIKYSSQKQVTGILVNGKENAIYEYDSLGRIANTTALGNVFKYHYDLSDSNLKFALDYPNGIRKESTLNSSADLNQIKYTLNDNVIADYQYGYNQAGQVKSQAGTSEFYKPQNTHAEYNNLNQITKWQGKPSLFEYDQDGNPTKGLLADDIPYQAVYDAENRLVQIDFQKDGVSYSERFGYDHSSMLVQYELMKDGQPDKVKRFVRLGLVELQQRDENGNIEIEFVWDLNSLGGIGGLLISKAGDTSRFYIYDYIGNVSRVLNKSGEMTGNSNYTPFGQTGSDTWSTQPYRLSTKRSDFASGLVYFGYRFYSPYSRTWLNRDPLHEKGGLNLYSYVDGNPVGLVDPNGNLPLPIIGGIIGGINGGLGSWVQGGNFDTILESTVAGAIGGAAFGPVGAAAFGNGYGQLLGLSRNGKSYSCFNFGSFAGAAYGAGVGSFLSGGAGGLLSAQFDFYFSTIGSIVGGRVGD</sequence>
<name>A0A6M1RAI7_9GAMM</name>
<organism evidence="4 5">
    <name type="scientific">Grimontia sedimenti</name>
    <dbReference type="NCBI Taxonomy" id="2711294"/>
    <lineage>
        <taxon>Bacteria</taxon>
        <taxon>Pseudomonadati</taxon>
        <taxon>Pseudomonadota</taxon>
        <taxon>Gammaproteobacteria</taxon>
        <taxon>Vibrionales</taxon>
        <taxon>Vibrionaceae</taxon>
        <taxon>Grimontia</taxon>
    </lineage>
</organism>
<dbReference type="PANTHER" id="PTHR32305:SF15">
    <property type="entry name" value="PROTEIN RHSA-RELATED"/>
    <property type="match status" value="1"/>
</dbReference>
<keyword evidence="5" id="KW-1185">Reference proteome</keyword>
<dbReference type="NCBIfam" id="TIGR03696">
    <property type="entry name" value="Rhs_assc_core"/>
    <property type="match status" value="1"/>
</dbReference>
<accession>A0A6M1RAI7</accession>
<protein>
    <submittedName>
        <fullName evidence="4">RHS repeat protein</fullName>
    </submittedName>
</protein>
<proteinExistence type="predicted"/>
<feature type="region of interest" description="Disordered" evidence="2">
    <location>
        <begin position="32"/>
        <end position="62"/>
    </location>
</feature>
<gene>
    <name evidence="4" type="ORF">G5S52_05365</name>
</gene>
<keyword evidence="1" id="KW-0677">Repeat</keyword>
<evidence type="ECO:0000256" key="1">
    <source>
        <dbReference type="ARBA" id="ARBA00022737"/>
    </source>
</evidence>
<feature type="domain" description="Teneurin-like YD-shell" evidence="3">
    <location>
        <begin position="412"/>
        <end position="547"/>
    </location>
</feature>
<dbReference type="PANTHER" id="PTHR32305">
    <property type="match status" value="1"/>
</dbReference>
<evidence type="ECO:0000256" key="2">
    <source>
        <dbReference type="SAM" id="MobiDB-lite"/>
    </source>
</evidence>
<dbReference type="InterPro" id="IPR006530">
    <property type="entry name" value="YD"/>
</dbReference>
<dbReference type="InterPro" id="IPR050708">
    <property type="entry name" value="T6SS_VgrG/RHS"/>
</dbReference>
<reference evidence="4 5" key="1">
    <citation type="submission" date="2020-02" db="EMBL/GenBank/DDBJ databases">
        <title>The draft genome of Grimontia sedimenta sp. nov., isolated from benthic sediments near coral reefs south of Kuwait.</title>
        <authorList>
            <person name="Mahmoud H.M."/>
            <person name="Jose L."/>
            <person name="Eapen S."/>
        </authorList>
    </citation>
    <scope>NUCLEOTIDE SEQUENCE [LARGE SCALE GENOMIC DNA]</scope>
    <source>
        <strain evidence="4 5">S25</strain>
    </source>
</reference>
<feature type="compositionally biased region" description="Gly residues" evidence="2">
    <location>
        <begin position="32"/>
        <end position="51"/>
    </location>
</feature>
<comment type="caution">
    <text evidence="4">The sequence shown here is derived from an EMBL/GenBank/DDBJ whole genome shotgun (WGS) entry which is preliminary data.</text>
</comment>
<evidence type="ECO:0000259" key="3">
    <source>
        <dbReference type="Pfam" id="PF25023"/>
    </source>
</evidence>
<dbReference type="Proteomes" id="UP000473008">
    <property type="component" value="Unassembled WGS sequence"/>
</dbReference>